<feature type="transmembrane region" description="Helical" evidence="5">
    <location>
        <begin position="6"/>
        <end position="22"/>
    </location>
</feature>
<comment type="subcellular location">
    <subcellularLocation>
        <location evidence="1">Secreted</location>
    </subcellularLocation>
</comment>
<comment type="similarity">
    <text evidence="2">Belongs to the IL-17 family.</text>
</comment>
<dbReference type="EMBL" id="KP988299">
    <property type="protein sequence ID" value="AKM49938.1"/>
    <property type="molecule type" value="mRNA"/>
</dbReference>
<protein>
    <submittedName>
        <fullName evidence="6">Interleukin-17-4</fullName>
    </submittedName>
</protein>
<evidence type="ECO:0000313" key="6">
    <source>
        <dbReference type="EMBL" id="AKM49938.1"/>
    </source>
</evidence>
<keyword evidence="5" id="KW-0812">Transmembrane</keyword>
<dbReference type="GO" id="GO:0005125">
    <property type="term" value="F:cytokine activity"/>
    <property type="evidence" value="ECO:0007669"/>
    <property type="project" value="InterPro"/>
</dbReference>
<dbReference type="InterPro" id="IPR029034">
    <property type="entry name" value="Cystine-knot_cytokine"/>
</dbReference>
<evidence type="ECO:0000256" key="4">
    <source>
        <dbReference type="ARBA" id="ARBA00022729"/>
    </source>
</evidence>
<evidence type="ECO:0000256" key="2">
    <source>
        <dbReference type="ARBA" id="ARBA00007236"/>
    </source>
</evidence>
<name>A0A0G3ZB52_MYTGA</name>
<dbReference type="InterPro" id="IPR010345">
    <property type="entry name" value="IL-17_fam"/>
</dbReference>
<sequence length="165" mass="19211">MDTRIIFQILLTFIDMLFLFVFPSEGRSLHVRHCQQPDDIEEAFNNLRNQLDLTVLSNAESTEIIPCPSQTLSHHGDPQRLRSTCPWIWEANIDNTRYPQKIYNARCICRNCIGSSTKYHCESIFTHVKVFRILNCVNGLLRYVQDEQRVSVGCTCAHKRTHRNS</sequence>
<keyword evidence="5" id="KW-0472">Membrane</keyword>
<keyword evidence="4" id="KW-0732">Signal</keyword>
<proteinExistence type="evidence at transcript level"/>
<evidence type="ECO:0000256" key="1">
    <source>
        <dbReference type="ARBA" id="ARBA00004613"/>
    </source>
</evidence>
<dbReference type="AlphaFoldDB" id="A0A0G3ZB52"/>
<dbReference type="GO" id="GO:0005576">
    <property type="term" value="C:extracellular region"/>
    <property type="evidence" value="ECO:0007669"/>
    <property type="project" value="UniProtKB-SubCell"/>
</dbReference>
<dbReference type="Pfam" id="PF06083">
    <property type="entry name" value="IL17"/>
    <property type="match status" value="1"/>
</dbReference>
<evidence type="ECO:0000256" key="5">
    <source>
        <dbReference type="SAM" id="Phobius"/>
    </source>
</evidence>
<keyword evidence="3" id="KW-0964">Secreted</keyword>
<dbReference type="SUPFAM" id="SSF57501">
    <property type="entry name" value="Cystine-knot cytokines"/>
    <property type="match status" value="1"/>
</dbReference>
<organism evidence="6">
    <name type="scientific">Mytilus galloprovincialis</name>
    <name type="common">Mediterranean mussel</name>
    <dbReference type="NCBI Taxonomy" id="29158"/>
    <lineage>
        <taxon>Eukaryota</taxon>
        <taxon>Metazoa</taxon>
        <taxon>Spiralia</taxon>
        <taxon>Lophotrochozoa</taxon>
        <taxon>Mollusca</taxon>
        <taxon>Bivalvia</taxon>
        <taxon>Autobranchia</taxon>
        <taxon>Pteriomorphia</taxon>
        <taxon>Mytilida</taxon>
        <taxon>Mytiloidea</taxon>
        <taxon>Mytilidae</taxon>
        <taxon>Mytilinae</taxon>
        <taxon>Mytilus</taxon>
    </lineage>
</organism>
<evidence type="ECO:0000256" key="3">
    <source>
        <dbReference type="ARBA" id="ARBA00022525"/>
    </source>
</evidence>
<keyword evidence="5" id="KW-1133">Transmembrane helix</keyword>
<accession>A0A0G3ZB52</accession>
<dbReference type="Gene3D" id="2.10.90.10">
    <property type="entry name" value="Cystine-knot cytokines"/>
    <property type="match status" value="1"/>
</dbReference>
<reference evidence="6" key="1">
    <citation type="journal article" date="2015" name="Dev. Comp. Immunol.">
        <title>IL-17 signaling components in bivalves: Comparative sequence analysis and involvement in the immune responses.</title>
        <authorList>
            <person name="Rosani U."/>
            <person name="Varotto L."/>
            <person name="Gerdol M."/>
            <person name="Pallavicini A."/>
            <person name="Venier P."/>
        </authorList>
    </citation>
    <scope>NUCLEOTIDE SEQUENCE</scope>
</reference>